<evidence type="ECO:0000313" key="2">
    <source>
        <dbReference type="Proteomes" id="UP000765509"/>
    </source>
</evidence>
<keyword evidence="2" id="KW-1185">Reference proteome</keyword>
<protein>
    <submittedName>
        <fullName evidence="1">Uncharacterized protein</fullName>
    </submittedName>
</protein>
<accession>A0A9Q3PNG5</accession>
<dbReference type="Proteomes" id="UP000765509">
    <property type="component" value="Unassembled WGS sequence"/>
</dbReference>
<gene>
    <name evidence="1" type="ORF">O181_107904</name>
</gene>
<dbReference type="OrthoDB" id="2506710at2759"/>
<organism evidence="1 2">
    <name type="scientific">Austropuccinia psidii MF-1</name>
    <dbReference type="NCBI Taxonomy" id="1389203"/>
    <lineage>
        <taxon>Eukaryota</taxon>
        <taxon>Fungi</taxon>
        <taxon>Dikarya</taxon>
        <taxon>Basidiomycota</taxon>
        <taxon>Pucciniomycotina</taxon>
        <taxon>Pucciniomycetes</taxon>
        <taxon>Pucciniales</taxon>
        <taxon>Sphaerophragmiaceae</taxon>
        <taxon>Austropuccinia</taxon>
    </lineage>
</organism>
<name>A0A9Q3PNG5_9BASI</name>
<evidence type="ECO:0000313" key="1">
    <source>
        <dbReference type="EMBL" id="MBW0568189.1"/>
    </source>
</evidence>
<reference evidence="1" key="1">
    <citation type="submission" date="2021-03" db="EMBL/GenBank/DDBJ databases">
        <title>Draft genome sequence of rust myrtle Austropuccinia psidii MF-1, a brazilian biotype.</title>
        <authorList>
            <person name="Quecine M.C."/>
            <person name="Pachon D.M.R."/>
            <person name="Bonatelli M.L."/>
            <person name="Correr F.H."/>
            <person name="Franceschini L.M."/>
            <person name="Leite T.F."/>
            <person name="Margarido G.R.A."/>
            <person name="Almeida C.A."/>
            <person name="Ferrarezi J.A."/>
            <person name="Labate C.A."/>
        </authorList>
    </citation>
    <scope>NUCLEOTIDE SEQUENCE</scope>
    <source>
        <strain evidence="1">MF-1</strain>
    </source>
</reference>
<sequence>MEDSFEEPIFNIERDRAMSWFLKKKDRITALHPDISETMVHRSILRRCGGDLENSIGRRCIEPCSSEEYINAMEEITTRTKIGRSWYKPPIDNKTSGNQFQDQINHKTKLL</sequence>
<comment type="caution">
    <text evidence="1">The sequence shown here is derived from an EMBL/GenBank/DDBJ whole genome shotgun (WGS) entry which is preliminary data.</text>
</comment>
<dbReference type="EMBL" id="AVOT02082160">
    <property type="protein sequence ID" value="MBW0568189.1"/>
    <property type="molecule type" value="Genomic_DNA"/>
</dbReference>
<dbReference type="AlphaFoldDB" id="A0A9Q3PNG5"/>
<proteinExistence type="predicted"/>